<evidence type="ECO:0008006" key="4">
    <source>
        <dbReference type="Google" id="ProtNLM"/>
    </source>
</evidence>
<feature type="signal peptide" evidence="1">
    <location>
        <begin position="1"/>
        <end position="23"/>
    </location>
</feature>
<organism evidence="2 3">
    <name type="scientific">Enhygromyxa salina</name>
    <dbReference type="NCBI Taxonomy" id="215803"/>
    <lineage>
        <taxon>Bacteria</taxon>
        <taxon>Pseudomonadati</taxon>
        <taxon>Myxococcota</taxon>
        <taxon>Polyangia</taxon>
        <taxon>Nannocystales</taxon>
        <taxon>Nannocystaceae</taxon>
        <taxon>Enhygromyxa</taxon>
    </lineage>
</organism>
<comment type="caution">
    <text evidence="2">The sequence shown here is derived from an EMBL/GenBank/DDBJ whole genome shotgun (WGS) entry which is preliminary data.</text>
</comment>
<keyword evidence="1" id="KW-0732">Signal</keyword>
<gene>
    <name evidence="2" type="ORF">ENSA5_10170</name>
</gene>
<name>A0A2S9YGF6_9BACT</name>
<accession>A0A2S9YGF6</accession>
<dbReference type="OrthoDB" id="5525358at2"/>
<evidence type="ECO:0000256" key="1">
    <source>
        <dbReference type="SAM" id="SignalP"/>
    </source>
</evidence>
<dbReference type="AlphaFoldDB" id="A0A2S9YGF6"/>
<evidence type="ECO:0000313" key="3">
    <source>
        <dbReference type="Proteomes" id="UP000237968"/>
    </source>
</evidence>
<dbReference type="PROSITE" id="PS51257">
    <property type="entry name" value="PROKAR_LIPOPROTEIN"/>
    <property type="match status" value="1"/>
</dbReference>
<sequence>MPRPWPSTAVAALFGAGLLIAGACNKSDQGAPKADSPNASVAGTEANTHARTRANKAASAEASADAGTGLARALVSVASTSASEAEPCERTCGRLSDCLRESDDFRASEAGGLELECLSLCVHAPDDSPARASFLACEQRDDCGAVRSCAADGWTELAEVSHGPAIEGITAAAGDPCKAGCRWMYSCLISGAPPGEAYLDPQFEEQMITCENSCDSLDPADRETFVYLAECLPNHCGFGQGDECWNYNY</sequence>
<dbReference type="EMBL" id="PVNK01000056">
    <property type="protein sequence ID" value="PRQ04179.1"/>
    <property type="molecule type" value="Genomic_DNA"/>
</dbReference>
<dbReference type="RefSeq" id="WP_146155348.1">
    <property type="nucleotide sequence ID" value="NZ_PVNK01000056.1"/>
</dbReference>
<feature type="chain" id="PRO_5015648686" description="Lipoprotein" evidence="1">
    <location>
        <begin position="24"/>
        <end position="249"/>
    </location>
</feature>
<dbReference type="Proteomes" id="UP000237968">
    <property type="component" value="Unassembled WGS sequence"/>
</dbReference>
<reference evidence="2 3" key="1">
    <citation type="submission" date="2018-03" db="EMBL/GenBank/DDBJ databases">
        <title>Draft Genome Sequences of the Obligatory Marine Myxobacteria Enhygromyxa salina SWB005.</title>
        <authorList>
            <person name="Poehlein A."/>
            <person name="Moghaddam J.A."/>
            <person name="Harms H."/>
            <person name="Alanjari M."/>
            <person name="Koenig G.M."/>
            <person name="Daniel R."/>
            <person name="Schaeberle T.F."/>
        </authorList>
    </citation>
    <scope>NUCLEOTIDE SEQUENCE [LARGE SCALE GENOMIC DNA]</scope>
    <source>
        <strain evidence="2 3">SWB005</strain>
    </source>
</reference>
<evidence type="ECO:0000313" key="2">
    <source>
        <dbReference type="EMBL" id="PRQ04179.1"/>
    </source>
</evidence>
<protein>
    <recommendedName>
        <fullName evidence="4">Lipoprotein</fullName>
    </recommendedName>
</protein>
<proteinExistence type="predicted"/>
<keyword evidence="3" id="KW-1185">Reference proteome</keyword>